<feature type="compositionally biased region" description="Polar residues" evidence="1">
    <location>
        <begin position="278"/>
        <end position="300"/>
    </location>
</feature>
<accession>A0A7G2CCH9</accession>
<dbReference type="EMBL" id="LR877151">
    <property type="protein sequence ID" value="CAD2216634.1"/>
    <property type="molecule type" value="Genomic_DNA"/>
</dbReference>
<proteinExistence type="predicted"/>
<dbReference type="VEuPathDB" id="TriTrypDB:ADEAN_000409600"/>
<feature type="compositionally biased region" description="Basic and acidic residues" evidence="1">
    <location>
        <begin position="81"/>
        <end position="117"/>
    </location>
</feature>
<organism evidence="2 3">
    <name type="scientific">Angomonas deanei</name>
    <dbReference type="NCBI Taxonomy" id="59799"/>
    <lineage>
        <taxon>Eukaryota</taxon>
        <taxon>Discoba</taxon>
        <taxon>Euglenozoa</taxon>
        <taxon>Kinetoplastea</taxon>
        <taxon>Metakinetoplastina</taxon>
        <taxon>Trypanosomatida</taxon>
        <taxon>Trypanosomatidae</taxon>
        <taxon>Strigomonadinae</taxon>
        <taxon>Angomonas</taxon>
    </lineage>
</organism>
<feature type="region of interest" description="Disordered" evidence="1">
    <location>
        <begin position="35"/>
        <end position="175"/>
    </location>
</feature>
<feature type="compositionally biased region" description="Polar residues" evidence="1">
    <location>
        <begin position="142"/>
        <end position="175"/>
    </location>
</feature>
<evidence type="ECO:0000256" key="1">
    <source>
        <dbReference type="SAM" id="MobiDB-lite"/>
    </source>
</evidence>
<gene>
    <name evidence="2" type="ORF">ADEAN_000409600</name>
</gene>
<evidence type="ECO:0000313" key="3">
    <source>
        <dbReference type="Proteomes" id="UP000515908"/>
    </source>
</evidence>
<feature type="compositionally biased region" description="Basic and acidic residues" evidence="1">
    <location>
        <begin position="40"/>
        <end position="62"/>
    </location>
</feature>
<dbReference type="AlphaFoldDB" id="A0A7G2CCH9"/>
<feature type="region of interest" description="Disordered" evidence="1">
    <location>
        <begin position="278"/>
        <end position="301"/>
    </location>
</feature>
<sequence>MPKIVYSNADLLALSVFESRVVLSPEQIEKFNIIESEITPPKKEHKPEKQRRGARQVKEERLQQQQERFNAPQRRGPQVNRNHETFEEGVRYELERNAEHQKVIRDTLDQESRKRDGGVQTGNRPEEDDQSPEELEKLMSSIAVTSTQQQQRSRFFNGENTGSNGSDNNNMNTTRPAEVTNQWKNIENAAWRLPSNQGANSGQNLAAVPGLPPGVVLNSSSVIPPNYVGPATVVNAPANTGTPINLAQLQAQVGGKEASQPNRSEGVNASDIEQMLFQQARKQQASSRPAPASQNPTPSGAINVADLEAMLLQKANPSSIRGGAPAGMPQQGMLPINNQSASNPMWMPQQGAPQGMSIPMMPSQFVHPSGQGAPFAGQPMMFNQPQMNSNGDRAQFMQQQMGQPMNPLTTNPQMLLQMQMQMQMQQQMQQQHRQ</sequence>
<protein>
    <submittedName>
        <fullName evidence="2">Uncharacterized protein</fullName>
    </submittedName>
</protein>
<dbReference type="Proteomes" id="UP000515908">
    <property type="component" value="Chromosome 07"/>
</dbReference>
<keyword evidence="3" id="KW-1185">Reference proteome</keyword>
<reference evidence="2 3" key="1">
    <citation type="submission" date="2020-08" db="EMBL/GenBank/DDBJ databases">
        <authorList>
            <person name="Newling K."/>
            <person name="Davey J."/>
            <person name="Forrester S."/>
        </authorList>
    </citation>
    <scope>NUCLEOTIDE SEQUENCE [LARGE SCALE GENOMIC DNA]</scope>
    <source>
        <strain evidence="3">Crithidia deanei Carvalho (ATCC PRA-265)</strain>
    </source>
</reference>
<name>A0A7G2CCH9_9TRYP</name>
<evidence type="ECO:0000313" key="2">
    <source>
        <dbReference type="EMBL" id="CAD2216634.1"/>
    </source>
</evidence>